<evidence type="ECO:0000259" key="2">
    <source>
        <dbReference type="Pfam" id="PF13309"/>
    </source>
</evidence>
<keyword evidence="3" id="KW-0238">DNA-binding</keyword>
<dbReference type="Proteomes" id="UP000628775">
    <property type="component" value="Unassembled WGS sequence"/>
</dbReference>
<organism evidence="3 4">
    <name type="scientific">Pullulanibacillus camelliae</name>
    <dbReference type="NCBI Taxonomy" id="1707096"/>
    <lineage>
        <taxon>Bacteria</taxon>
        <taxon>Bacillati</taxon>
        <taxon>Bacillota</taxon>
        <taxon>Bacilli</taxon>
        <taxon>Bacillales</taxon>
        <taxon>Sporolactobacillaceae</taxon>
        <taxon>Pullulanibacillus</taxon>
    </lineage>
</organism>
<dbReference type="PANTHER" id="PTHR35568:SF1">
    <property type="entry name" value="TRANSCRIPTIONAL REGULATOR DAUR"/>
    <property type="match status" value="1"/>
</dbReference>
<evidence type="ECO:0000313" key="3">
    <source>
        <dbReference type="EMBL" id="GGE27055.1"/>
    </source>
</evidence>
<dbReference type="AlphaFoldDB" id="A0A8J2VD40"/>
<accession>A0A8J2VD40</accession>
<dbReference type="Pfam" id="PF08348">
    <property type="entry name" value="PAS_6"/>
    <property type="match status" value="1"/>
</dbReference>
<dbReference type="PANTHER" id="PTHR35568">
    <property type="entry name" value="TRANSCRIPTIONAL REGULATOR DAUR"/>
    <property type="match status" value="1"/>
</dbReference>
<evidence type="ECO:0000313" key="4">
    <source>
        <dbReference type="Proteomes" id="UP000628775"/>
    </source>
</evidence>
<dbReference type="InterPro" id="IPR039445">
    <property type="entry name" value="DauR-like_HTH"/>
</dbReference>
<dbReference type="GO" id="GO:0003677">
    <property type="term" value="F:DNA binding"/>
    <property type="evidence" value="ECO:0007669"/>
    <property type="project" value="UniProtKB-KW"/>
</dbReference>
<feature type="domain" description="YheO-like" evidence="1">
    <location>
        <begin position="12"/>
        <end position="117"/>
    </location>
</feature>
<name>A0A8J2VD40_9BACL</name>
<dbReference type="Pfam" id="PF13309">
    <property type="entry name" value="HTH_22"/>
    <property type="match status" value="1"/>
</dbReference>
<protein>
    <submittedName>
        <fullName evidence="3">DNA-binding protein</fullName>
    </submittedName>
</protein>
<evidence type="ECO:0000259" key="1">
    <source>
        <dbReference type="Pfam" id="PF08348"/>
    </source>
</evidence>
<reference evidence="3" key="2">
    <citation type="submission" date="2020-09" db="EMBL/GenBank/DDBJ databases">
        <authorList>
            <person name="Sun Q."/>
            <person name="Zhou Y."/>
        </authorList>
    </citation>
    <scope>NUCLEOTIDE SEQUENCE</scope>
    <source>
        <strain evidence="3">CGMCC 1.15371</strain>
    </source>
</reference>
<reference evidence="3" key="1">
    <citation type="journal article" date="2014" name="Int. J. Syst. Evol. Microbiol.">
        <title>Complete genome sequence of Corynebacterium casei LMG S-19264T (=DSM 44701T), isolated from a smear-ripened cheese.</title>
        <authorList>
            <consortium name="US DOE Joint Genome Institute (JGI-PGF)"/>
            <person name="Walter F."/>
            <person name="Albersmeier A."/>
            <person name="Kalinowski J."/>
            <person name="Ruckert C."/>
        </authorList>
    </citation>
    <scope>NUCLEOTIDE SEQUENCE</scope>
    <source>
        <strain evidence="3">CGMCC 1.15371</strain>
    </source>
</reference>
<comment type="caution">
    <text evidence="3">The sequence shown here is derived from an EMBL/GenBank/DDBJ whole genome shotgun (WGS) entry which is preliminary data.</text>
</comment>
<keyword evidence="4" id="KW-1185">Reference proteome</keyword>
<gene>
    <name evidence="3" type="ORF">GCM10011391_01750</name>
</gene>
<sequence>MTGNNDLIFRQAVRTADILVEMLGAHCEVAVHDFRNLEESLIYVAGTITGRSIGGPITDLVLQELKKPSDEIMDIPNYRTVSKNGHVMKSSTVFLRDLEDEIIGALCINIDISLLIQLGAEINDFLSIAEEEKSSENFYTSVQDVVEDMVRQVLQSFNKAPTLLEMDEKIECVRILEEKGAFLIKGSTEYLASMMGVSKYTIYNYLQKIRVDTTFGV</sequence>
<dbReference type="EMBL" id="BMIR01000001">
    <property type="protein sequence ID" value="GGE27055.1"/>
    <property type="molecule type" value="Genomic_DNA"/>
</dbReference>
<dbReference type="InterPro" id="IPR039446">
    <property type="entry name" value="DauR-like"/>
</dbReference>
<feature type="domain" description="Transcriptional regulator DauR-like HTH" evidence="2">
    <location>
        <begin position="146"/>
        <end position="206"/>
    </location>
</feature>
<proteinExistence type="predicted"/>
<dbReference type="RefSeq" id="WP_229672150.1">
    <property type="nucleotide sequence ID" value="NZ_BMIR01000001.1"/>
</dbReference>
<dbReference type="InterPro" id="IPR013559">
    <property type="entry name" value="YheO"/>
</dbReference>